<evidence type="ECO:0000313" key="2">
    <source>
        <dbReference type="Proteomes" id="UP000546324"/>
    </source>
</evidence>
<dbReference type="Proteomes" id="UP000546324">
    <property type="component" value="Unassembled WGS sequence"/>
</dbReference>
<dbReference type="AlphaFoldDB" id="A0A7X0L3R8"/>
<gene>
    <name evidence="1" type="ORF">BKA00_007463</name>
</gene>
<organism evidence="1 2">
    <name type="scientific">Actinomadura coerulea</name>
    <dbReference type="NCBI Taxonomy" id="46159"/>
    <lineage>
        <taxon>Bacteria</taxon>
        <taxon>Bacillati</taxon>
        <taxon>Actinomycetota</taxon>
        <taxon>Actinomycetes</taxon>
        <taxon>Streptosporangiales</taxon>
        <taxon>Thermomonosporaceae</taxon>
        <taxon>Actinomadura</taxon>
    </lineage>
</organism>
<proteinExistence type="predicted"/>
<evidence type="ECO:0000313" key="1">
    <source>
        <dbReference type="EMBL" id="MBB6400549.1"/>
    </source>
</evidence>
<reference evidence="1 2" key="1">
    <citation type="submission" date="2020-08" db="EMBL/GenBank/DDBJ databases">
        <title>Sequencing the genomes of 1000 actinobacteria strains.</title>
        <authorList>
            <person name="Klenk H.-P."/>
        </authorList>
    </citation>
    <scope>NUCLEOTIDE SEQUENCE [LARGE SCALE GENOMIC DNA]</scope>
    <source>
        <strain evidence="1 2">DSM 43675</strain>
    </source>
</reference>
<protein>
    <submittedName>
        <fullName evidence="1">Uncharacterized protein</fullName>
    </submittedName>
</protein>
<name>A0A7X0L3R8_9ACTN</name>
<accession>A0A7X0L3R8</accession>
<dbReference type="RefSeq" id="WP_185033167.1">
    <property type="nucleotide sequence ID" value="NZ_JACHMQ010000001.1"/>
</dbReference>
<sequence>MEVILRGRRGSWSVLVDDDEAGDPVPLYKGFPDRRTAAGAHRDFVGVLTAKGWKRER</sequence>
<dbReference type="EMBL" id="JACHMQ010000001">
    <property type="protein sequence ID" value="MBB6400549.1"/>
    <property type="molecule type" value="Genomic_DNA"/>
</dbReference>
<keyword evidence="2" id="KW-1185">Reference proteome</keyword>
<comment type="caution">
    <text evidence="1">The sequence shown here is derived from an EMBL/GenBank/DDBJ whole genome shotgun (WGS) entry which is preliminary data.</text>
</comment>